<evidence type="ECO:0000259" key="1">
    <source>
        <dbReference type="Pfam" id="PF22899"/>
    </source>
</evidence>
<gene>
    <name evidence="2" type="ORF">Fcan01_08849</name>
</gene>
<evidence type="ECO:0000313" key="3">
    <source>
        <dbReference type="Proteomes" id="UP000198287"/>
    </source>
</evidence>
<comment type="caution">
    <text evidence="2">The sequence shown here is derived from an EMBL/GenBank/DDBJ whole genome shotgun (WGS) entry which is preliminary data.</text>
</comment>
<protein>
    <submittedName>
        <fullName evidence="2">Structural maintenance of chromosomes flexible hinge domain-containing protein 1</fullName>
    </submittedName>
</protein>
<dbReference type="InterPro" id="IPR055109">
    <property type="entry name" value="SMCHD1_S5"/>
</dbReference>
<dbReference type="Proteomes" id="UP000198287">
    <property type="component" value="Unassembled WGS sequence"/>
</dbReference>
<dbReference type="EMBL" id="LNIX01000004">
    <property type="protein sequence ID" value="OXA55833.1"/>
    <property type="molecule type" value="Genomic_DNA"/>
</dbReference>
<dbReference type="OrthoDB" id="6513515at2759"/>
<dbReference type="InterPro" id="IPR038892">
    <property type="entry name" value="SMCHD1"/>
</dbReference>
<keyword evidence="3" id="KW-1185">Reference proteome</keyword>
<dbReference type="Pfam" id="PF22899">
    <property type="entry name" value="SMCHD1_S5"/>
    <property type="match status" value="1"/>
</dbReference>
<sequence>MASHSGQGPGDSRLVDIIVTDLRDSTYNGKQDKTQIDIELNGVTIINANLSVSLANIRRSLESKLAARESNPFKICNTDNHPIESMKVQGLVGIKNLILLDEGQTTYPIVYTRSCSFVPHIKVVTSQEGKFYGLEVVLDNGCGMSSEELRTSLKHKAPKETRLADELHPASQQDATIPDDETYPMYLTSKLNKFGAGMKNAIFSLGGDTTIMTKRAESQIVSEVSFSKSSLEQKESQNQDPWKADILTGKVGKLRSNTTSGIIKKIVRQEATKPNFTHIVIQNLMQDGEESFLDFLQRVKPNDTSRDLVTNHATTIEQQLAHIYHYYVHGPDGNVEFKEDIQSNSMVDIVISRFNAKGTKTSSINLRKVCSDLETRFVRTASPDPYRFTIQSPQSHKVTGIIRYHPFEYDHETLPSINTRVADANREDISREKLFSLWWNGRLIPQTFLPASNWCSPTDGMKHSDKLYKSYGRISGSLFLNGDNCEINDNKLNLVTTSGLKDLLNESKNVSNQDIIFKRIKLAENQYRAKHRFSLPKAGPEFCYQYKVAEWGGVRLTVGDAVKLSNLNSNPLDSLGRIKSFHVPHLSCHWSAEDKEYTSKPQQSVFAPISYFSIERLPTAFYVHEGQSPIEVESMALIDKSVAPSRAADQIKAKNDELHLDLKTVCDFEPKLENDFEISANARIFGPVGFDVVKKSDDTSVRGYFPFYHPRGKRIILISMIHRLDDQRKRHLVYEGGEVCKYVGKLRPSGYHFKELDAKYGKCDQIGKYILSFRSYIVTSTGTLPTTSTGLRRASTPAADSPYEIEWEQPLDSRGRKILNVDGGQIRMPYLEFNFSVIAGPPDKFEMYQLSTEHLTIGVRFKISFTCKDAGGNCITGENLEAAAALLKPNITFLIK</sequence>
<proteinExistence type="predicted"/>
<evidence type="ECO:0000313" key="2">
    <source>
        <dbReference type="EMBL" id="OXA55833.1"/>
    </source>
</evidence>
<accession>A0A226EDX5</accession>
<dbReference type="GO" id="GO:0006302">
    <property type="term" value="P:double-strand break repair"/>
    <property type="evidence" value="ECO:0007669"/>
    <property type="project" value="InterPro"/>
</dbReference>
<dbReference type="Pfam" id="PF13589">
    <property type="entry name" value="HATPase_c_3"/>
    <property type="match status" value="1"/>
</dbReference>
<name>A0A226EDX5_FOLCA</name>
<organism evidence="2 3">
    <name type="scientific">Folsomia candida</name>
    <name type="common">Springtail</name>
    <dbReference type="NCBI Taxonomy" id="158441"/>
    <lineage>
        <taxon>Eukaryota</taxon>
        <taxon>Metazoa</taxon>
        <taxon>Ecdysozoa</taxon>
        <taxon>Arthropoda</taxon>
        <taxon>Hexapoda</taxon>
        <taxon>Collembola</taxon>
        <taxon>Entomobryomorpha</taxon>
        <taxon>Isotomoidea</taxon>
        <taxon>Isotomidae</taxon>
        <taxon>Proisotominae</taxon>
        <taxon>Folsomia</taxon>
    </lineage>
</organism>
<reference evidence="2 3" key="1">
    <citation type="submission" date="2015-12" db="EMBL/GenBank/DDBJ databases">
        <title>The genome of Folsomia candida.</title>
        <authorList>
            <person name="Faddeeva A."/>
            <person name="Derks M.F."/>
            <person name="Anvar Y."/>
            <person name="Smit S."/>
            <person name="Van Straalen N."/>
            <person name="Roelofs D."/>
        </authorList>
    </citation>
    <scope>NUCLEOTIDE SEQUENCE [LARGE SCALE GENOMIC DNA]</scope>
    <source>
        <strain evidence="2 3">VU population</strain>
        <tissue evidence="2">Whole body</tissue>
    </source>
</reference>
<dbReference type="PANTHER" id="PTHR22640:SF2">
    <property type="entry name" value="STRUCTURAL MAINTENANCE OF CHROMOSOMES FLEXIBLE HINGE DOMAIN-CONTAINING PROTEIN 1"/>
    <property type="match status" value="1"/>
</dbReference>
<dbReference type="AlphaFoldDB" id="A0A226EDX5"/>
<feature type="domain" description="SMCHD1 ribosomal S5" evidence="1">
    <location>
        <begin position="372"/>
        <end position="524"/>
    </location>
</feature>
<dbReference type="PANTHER" id="PTHR22640">
    <property type="entry name" value="STRUCTURAL MAINTENANCE OF CHROMOSOMES FLEXIBLE HINGE DOMAIN-CONTAINING PROTEIN 1"/>
    <property type="match status" value="1"/>
</dbReference>